<dbReference type="InterPro" id="IPR000014">
    <property type="entry name" value="PAS"/>
</dbReference>
<evidence type="ECO:0000259" key="8">
    <source>
        <dbReference type="PROSITE" id="PS50109"/>
    </source>
</evidence>
<dbReference type="GeneID" id="25397761"/>
<evidence type="ECO:0000256" key="2">
    <source>
        <dbReference type="ARBA" id="ARBA00012438"/>
    </source>
</evidence>
<protein>
    <recommendedName>
        <fullName evidence="2">histidine kinase</fullName>
        <ecNumber evidence="2">2.7.13.3</ecNumber>
    </recommendedName>
</protein>
<accession>L0HBR8</accession>
<evidence type="ECO:0000259" key="10">
    <source>
        <dbReference type="PROSITE" id="PS50112"/>
    </source>
</evidence>
<dbReference type="InterPro" id="IPR003594">
    <property type="entry name" value="HATPase_dom"/>
</dbReference>
<dbReference type="SMART" id="SM00086">
    <property type="entry name" value="PAC"/>
    <property type="match status" value="2"/>
</dbReference>
<dbReference type="SUPFAM" id="SSF52172">
    <property type="entry name" value="CheY-like"/>
    <property type="match status" value="1"/>
</dbReference>
<dbReference type="PROSITE" id="PS50113">
    <property type="entry name" value="PAC"/>
    <property type="match status" value="2"/>
</dbReference>
<dbReference type="InterPro" id="IPR036890">
    <property type="entry name" value="HATPase_C_sf"/>
</dbReference>
<dbReference type="PANTHER" id="PTHR43304:SF1">
    <property type="entry name" value="PAC DOMAIN-CONTAINING PROTEIN"/>
    <property type="match status" value="1"/>
</dbReference>
<evidence type="ECO:0000256" key="1">
    <source>
        <dbReference type="ARBA" id="ARBA00000085"/>
    </source>
</evidence>
<dbReference type="Proteomes" id="UP000010824">
    <property type="component" value="Chromosome"/>
</dbReference>
<feature type="modified residue" description="4-aspartylphosphate" evidence="6">
    <location>
        <position position="53"/>
    </location>
</feature>
<dbReference type="EMBL" id="CP003167">
    <property type="protein sequence ID" value="AGB01246.1"/>
    <property type="molecule type" value="Genomic_DNA"/>
</dbReference>
<keyword evidence="4" id="KW-0808">Transferase</keyword>
<dbReference type="eggNOG" id="arCOG02352">
    <property type="taxonomic scope" value="Archaea"/>
</dbReference>
<dbReference type="HOGENOM" id="CLU_000445_114_58_2"/>
<evidence type="ECO:0000256" key="7">
    <source>
        <dbReference type="SAM" id="Coils"/>
    </source>
</evidence>
<dbReference type="PROSITE" id="PS50109">
    <property type="entry name" value="HIS_KIN"/>
    <property type="match status" value="1"/>
</dbReference>
<evidence type="ECO:0000259" key="9">
    <source>
        <dbReference type="PROSITE" id="PS50110"/>
    </source>
</evidence>
<keyword evidence="5" id="KW-0418">Kinase</keyword>
<feature type="domain" description="Response regulatory" evidence="9">
    <location>
        <begin position="3"/>
        <end position="118"/>
    </location>
</feature>
<dbReference type="Gene3D" id="3.40.50.2300">
    <property type="match status" value="1"/>
</dbReference>
<dbReference type="SMART" id="SM00091">
    <property type="entry name" value="PAS"/>
    <property type="match status" value="2"/>
</dbReference>
<proteinExistence type="predicted"/>
<feature type="domain" description="PAC" evidence="11">
    <location>
        <begin position="216"/>
        <end position="274"/>
    </location>
</feature>
<evidence type="ECO:0000256" key="6">
    <source>
        <dbReference type="PROSITE-ProRule" id="PRU00169"/>
    </source>
</evidence>
<evidence type="ECO:0000256" key="5">
    <source>
        <dbReference type="ARBA" id="ARBA00022777"/>
    </source>
</evidence>
<evidence type="ECO:0000313" key="13">
    <source>
        <dbReference type="Proteomes" id="UP000010824"/>
    </source>
</evidence>
<keyword evidence="13" id="KW-1185">Reference proteome</keyword>
<name>L0HBR8_METFS</name>
<dbReference type="GO" id="GO:0004673">
    <property type="term" value="F:protein histidine kinase activity"/>
    <property type="evidence" value="ECO:0007669"/>
    <property type="project" value="UniProtKB-EC"/>
</dbReference>
<dbReference type="Pfam" id="PF02518">
    <property type="entry name" value="HATPase_c"/>
    <property type="match status" value="1"/>
</dbReference>
<dbReference type="AlphaFoldDB" id="L0HBR8"/>
<evidence type="ECO:0000256" key="4">
    <source>
        <dbReference type="ARBA" id="ARBA00022679"/>
    </source>
</evidence>
<dbReference type="eggNOG" id="arCOG06193">
    <property type="taxonomic scope" value="Archaea"/>
</dbReference>
<keyword evidence="3 6" id="KW-0597">Phosphoprotein</keyword>
<dbReference type="InterPro" id="IPR013656">
    <property type="entry name" value="PAS_4"/>
</dbReference>
<dbReference type="NCBIfam" id="TIGR00229">
    <property type="entry name" value="sensory_box"/>
    <property type="match status" value="2"/>
</dbReference>
<dbReference type="Pfam" id="PF08448">
    <property type="entry name" value="PAS_4"/>
    <property type="match status" value="2"/>
</dbReference>
<evidence type="ECO:0000313" key="12">
    <source>
        <dbReference type="EMBL" id="AGB01246.1"/>
    </source>
</evidence>
<dbReference type="InterPro" id="IPR005467">
    <property type="entry name" value="His_kinase_dom"/>
</dbReference>
<dbReference type="InterPro" id="IPR000700">
    <property type="entry name" value="PAS-assoc_C"/>
</dbReference>
<dbReference type="SUPFAM" id="SSF55785">
    <property type="entry name" value="PYP-like sensor domain (PAS domain)"/>
    <property type="match status" value="2"/>
</dbReference>
<organism evidence="12 13">
    <name type="scientific">Methanoregula formicica (strain DSM 22288 / NBRC 105244 / SMSP)</name>
    <dbReference type="NCBI Taxonomy" id="593750"/>
    <lineage>
        <taxon>Archaea</taxon>
        <taxon>Methanobacteriati</taxon>
        <taxon>Methanobacteriota</taxon>
        <taxon>Stenosarchaea group</taxon>
        <taxon>Methanomicrobia</taxon>
        <taxon>Methanomicrobiales</taxon>
        <taxon>Methanoregulaceae</taxon>
        <taxon>Methanoregula</taxon>
    </lineage>
</organism>
<feature type="domain" description="Histidine kinase" evidence="8">
    <location>
        <begin position="572"/>
        <end position="670"/>
    </location>
</feature>
<dbReference type="InterPro" id="IPR001789">
    <property type="entry name" value="Sig_transdc_resp-reg_receiver"/>
</dbReference>
<keyword evidence="7" id="KW-0175">Coiled coil</keyword>
<dbReference type="EC" id="2.7.13.3" evidence="2"/>
<dbReference type="SUPFAM" id="SSF55874">
    <property type="entry name" value="ATPase domain of HSP90 chaperone/DNA topoisomerase II/histidine kinase"/>
    <property type="match status" value="1"/>
</dbReference>
<gene>
    <name evidence="12" type="ordered locus">Metfor_0164</name>
</gene>
<feature type="domain" description="PAS" evidence="10">
    <location>
        <begin position="134"/>
        <end position="179"/>
    </location>
</feature>
<dbReference type="eggNOG" id="arCOG02385">
    <property type="taxonomic scope" value="Archaea"/>
</dbReference>
<dbReference type="GO" id="GO:0000160">
    <property type="term" value="P:phosphorelay signal transduction system"/>
    <property type="evidence" value="ECO:0007669"/>
    <property type="project" value="InterPro"/>
</dbReference>
<dbReference type="InterPro" id="IPR052162">
    <property type="entry name" value="Sensor_kinase/Photoreceptor"/>
</dbReference>
<dbReference type="SMART" id="SM00387">
    <property type="entry name" value="HATPase_c"/>
    <property type="match status" value="1"/>
</dbReference>
<comment type="catalytic activity">
    <reaction evidence="1">
        <text>ATP + protein L-histidine = ADP + protein N-phospho-L-histidine.</text>
        <dbReference type="EC" id="2.7.13.3"/>
    </reaction>
</comment>
<dbReference type="SMART" id="SM00448">
    <property type="entry name" value="REC"/>
    <property type="match status" value="1"/>
</dbReference>
<dbReference type="Gene3D" id="3.30.565.10">
    <property type="entry name" value="Histidine kinase-like ATPase, C-terminal domain"/>
    <property type="match status" value="1"/>
</dbReference>
<dbReference type="STRING" id="593750.Metfor_0164"/>
<feature type="coiled-coil region" evidence="7">
    <location>
        <begin position="276"/>
        <end position="338"/>
    </location>
</feature>
<feature type="domain" description="PAC" evidence="11">
    <location>
        <begin position="411"/>
        <end position="463"/>
    </location>
</feature>
<dbReference type="InParanoid" id="L0HBR8"/>
<dbReference type="RefSeq" id="WP_015284210.1">
    <property type="nucleotide sequence ID" value="NC_019943.1"/>
</dbReference>
<dbReference type="KEGG" id="mfo:Metfor_0164"/>
<dbReference type="InterPro" id="IPR001610">
    <property type="entry name" value="PAC"/>
</dbReference>
<dbReference type="CDD" id="cd00130">
    <property type="entry name" value="PAS"/>
    <property type="match status" value="2"/>
</dbReference>
<dbReference type="PANTHER" id="PTHR43304">
    <property type="entry name" value="PHYTOCHROME-LIKE PROTEIN CPH1"/>
    <property type="match status" value="1"/>
</dbReference>
<sequence>MYSVLYVDDEPALLDIGRIYLEKSGHFHVDVAESVDEAITKLEARPYDAIVSDYQMADTDGIQFLRIIRKQYRDIPFILFTGRGREEVVIEALNSGADFYLQKGGEPKSQFAELDYKILAAIDRRRVHNELKDSRKQLADLINFLPDATYAIDMKGHVIVWNRMMEELTGIPPAAVLGKGNIPSPIPLYGNHGHALADCIVRAEEEPEKAYPDLRRSGDRLIVETYSPPRPDEKGGYFWLTASPLYDSGGRIVGAIESVRDITQRKETEKKLKRAHDELNITYEHLAATEEELRQNYEELAKSQVELHSAYEQLAATEEELRQNYEELAKSQEDLIRSEERYRNVVEDQTEFICRFTPDGKLTFVNEAYCRYFGLDRQMCIGCHHPVIVPAEDAQRIKEELKKVTRENPVVIIDNRIIMSSGEIRWQRWSDRAIFDTNGRIIEFQSVGRDITESKRIKQALQESNRKLNLLSNITRHDILNQLTVLLGALGLLELEIANPEQRRLISKAIQSSEIIRSQISFTQQYQDIGVHKPRWQNLHAAVTTVCMDEGYCIVDIDDSLLSCEVYADPLLRTVFANLFENAEMHGGKMTMIRVMGQETPYGYTIVVEDDGDGIHNGDKQRIFQKGVGKHTGLGLFLVQEALGITGLTIREVGEYGRGARFEILVPKGSFRISAASHSRHYSAPPL</sequence>
<reference evidence="13" key="1">
    <citation type="submission" date="2011-12" db="EMBL/GenBank/DDBJ databases">
        <title>Complete sequence of Methanoregula formicicum SMSP.</title>
        <authorList>
            <person name="Lucas S."/>
            <person name="Han J."/>
            <person name="Lapidus A."/>
            <person name="Cheng J.-F."/>
            <person name="Goodwin L."/>
            <person name="Pitluck S."/>
            <person name="Peters L."/>
            <person name="Ovchinnikova G."/>
            <person name="Teshima H."/>
            <person name="Detter J.C."/>
            <person name="Han C."/>
            <person name="Tapia R."/>
            <person name="Land M."/>
            <person name="Hauser L."/>
            <person name="Kyrpides N."/>
            <person name="Ivanova N."/>
            <person name="Pagani I."/>
            <person name="Imachi H."/>
            <person name="Tamaki H."/>
            <person name="Sekiguchi Y."/>
            <person name="Kamagata Y."/>
            <person name="Cadillo-Quiroz H."/>
            <person name="Zinder S."/>
            <person name="Liu W.-T."/>
            <person name="Woyke T."/>
        </authorList>
    </citation>
    <scope>NUCLEOTIDE SEQUENCE [LARGE SCALE GENOMIC DNA]</scope>
    <source>
        <strain evidence="13">DSM 22288 / NBRC 105244 / SMSP</strain>
    </source>
</reference>
<dbReference type="Gene3D" id="3.30.450.20">
    <property type="entry name" value="PAS domain"/>
    <property type="match status" value="2"/>
</dbReference>
<dbReference type="InterPro" id="IPR035965">
    <property type="entry name" value="PAS-like_dom_sf"/>
</dbReference>
<evidence type="ECO:0000256" key="3">
    <source>
        <dbReference type="ARBA" id="ARBA00022553"/>
    </source>
</evidence>
<dbReference type="PROSITE" id="PS50112">
    <property type="entry name" value="PAS"/>
    <property type="match status" value="2"/>
</dbReference>
<reference evidence="12 13" key="2">
    <citation type="journal article" date="2014" name="Genome Announc.">
        <title>Complete Genome Sequence of Methanoregula formicica SMSPT, a Mesophilic Hydrogenotrophic Methanogen Isolated from a Methanogenic Upflow Anaerobic Sludge Blanket Reactor.</title>
        <authorList>
            <person name="Yamamoto K."/>
            <person name="Tamaki H."/>
            <person name="Cadillo-Quiroz H."/>
            <person name="Imachi H."/>
            <person name="Kyrpides N."/>
            <person name="Woyke T."/>
            <person name="Goodwin L."/>
            <person name="Zinder S.H."/>
            <person name="Kamagata Y."/>
            <person name="Liu W.T."/>
        </authorList>
    </citation>
    <scope>NUCLEOTIDE SEQUENCE [LARGE SCALE GENOMIC DNA]</scope>
    <source>
        <strain evidence="13">DSM 22288 / NBRC 105244 / SMSP</strain>
    </source>
</reference>
<dbReference type="PROSITE" id="PS50110">
    <property type="entry name" value="RESPONSE_REGULATORY"/>
    <property type="match status" value="1"/>
</dbReference>
<dbReference type="CDD" id="cd00156">
    <property type="entry name" value="REC"/>
    <property type="match status" value="1"/>
</dbReference>
<dbReference type="Pfam" id="PF00072">
    <property type="entry name" value="Response_reg"/>
    <property type="match status" value="1"/>
</dbReference>
<dbReference type="InterPro" id="IPR011006">
    <property type="entry name" value="CheY-like_superfamily"/>
</dbReference>
<evidence type="ECO:0000259" key="11">
    <source>
        <dbReference type="PROSITE" id="PS50113"/>
    </source>
</evidence>
<dbReference type="OrthoDB" id="230688at2157"/>
<feature type="domain" description="PAS" evidence="10">
    <location>
        <begin position="338"/>
        <end position="408"/>
    </location>
</feature>